<protein>
    <submittedName>
        <fullName evidence="2">Uncharacterized protein</fullName>
    </submittedName>
</protein>
<gene>
    <name evidence="2" type="ORF">COCVIDRAFT_97146</name>
</gene>
<dbReference type="EMBL" id="KI968726">
    <property type="protein sequence ID" value="EUN27795.1"/>
    <property type="molecule type" value="Genomic_DNA"/>
</dbReference>
<dbReference type="Proteomes" id="UP000054337">
    <property type="component" value="Unassembled WGS sequence"/>
</dbReference>
<proteinExistence type="predicted"/>
<dbReference type="RefSeq" id="XP_014557396.1">
    <property type="nucleotide sequence ID" value="XM_014701910.1"/>
</dbReference>
<keyword evidence="3" id="KW-1185">Reference proteome</keyword>
<sequence>RRRRKWAVGQAVKRPTGKGNVRSRPGKDQEREMAATQTQTRRRRKCCSSGGNNNKAHGSTSMCEASQPGVHQTYEAGLMRAMTMQMSAVVPLSCPWAWLRRGSDRASRGPARAQQKVQPQPARPITVREAMTPLLCTPAPHPRPATPAGGARLYYIGR</sequence>
<evidence type="ECO:0000313" key="3">
    <source>
        <dbReference type="Proteomes" id="UP000054337"/>
    </source>
</evidence>
<evidence type="ECO:0000256" key="1">
    <source>
        <dbReference type="SAM" id="MobiDB-lite"/>
    </source>
</evidence>
<evidence type="ECO:0000313" key="2">
    <source>
        <dbReference type="EMBL" id="EUN27795.1"/>
    </source>
</evidence>
<reference evidence="2 3" key="1">
    <citation type="journal article" date="2013" name="PLoS Genet.">
        <title>Comparative genome structure, secondary metabolite, and effector coding capacity across Cochliobolus pathogens.</title>
        <authorList>
            <person name="Condon B.J."/>
            <person name="Leng Y."/>
            <person name="Wu D."/>
            <person name="Bushley K.E."/>
            <person name="Ohm R.A."/>
            <person name="Otillar R."/>
            <person name="Martin J."/>
            <person name="Schackwitz W."/>
            <person name="Grimwood J."/>
            <person name="MohdZainudin N."/>
            <person name="Xue C."/>
            <person name="Wang R."/>
            <person name="Manning V.A."/>
            <person name="Dhillon B."/>
            <person name="Tu Z.J."/>
            <person name="Steffenson B.J."/>
            <person name="Salamov A."/>
            <person name="Sun H."/>
            <person name="Lowry S."/>
            <person name="LaButti K."/>
            <person name="Han J."/>
            <person name="Copeland A."/>
            <person name="Lindquist E."/>
            <person name="Barry K."/>
            <person name="Schmutz J."/>
            <person name="Baker S.E."/>
            <person name="Ciuffetti L.M."/>
            <person name="Grigoriev I.V."/>
            <person name="Zhong S."/>
            <person name="Turgeon B.G."/>
        </authorList>
    </citation>
    <scope>NUCLEOTIDE SEQUENCE [LARGE SCALE GENOMIC DNA]</scope>
    <source>
        <strain evidence="2 3">FI3</strain>
    </source>
</reference>
<feature type="region of interest" description="Disordered" evidence="1">
    <location>
        <begin position="1"/>
        <end position="65"/>
    </location>
</feature>
<organism evidence="2 3">
    <name type="scientific">Bipolaris victoriae (strain FI3)</name>
    <name type="common">Victoria blight of oats agent</name>
    <name type="synonym">Cochliobolus victoriae</name>
    <dbReference type="NCBI Taxonomy" id="930091"/>
    <lineage>
        <taxon>Eukaryota</taxon>
        <taxon>Fungi</taxon>
        <taxon>Dikarya</taxon>
        <taxon>Ascomycota</taxon>
        <taxon>Pezizomycotina</taxon>
        <taxon>Dothideomycetes</taxon>
        <taxon>Pleosporomycetidae</taxon>
        <taxon>Pleosporales</taxon>
        <taxon>Pleosporineae</taxon>
        <taxon>Pleosporaceae</taxon>
        <taxon>Bipolaris</taxon>
    </lineage>
</organism>
<feature type="non-terminal residue" evidence="2">
    <location>
        <position position="1"/>
    </location>
</feature>
<dbReference type="AlphaFoldDB" id="W7EP26"/>
<dbReference type="HOGENOM" id="CLU_141385_0_0_1"/>
<name>W7EP26_BIPV3</name>
<accession>W7EP26</accession>
<dbReference type="GeneID" id="26260359"/>
<feature type="compositionally biased region" description="Polar residues" evidence="1">
    <location>
        <begin position="49"/>
        <end position="64"/>
    </location>
</feature>